<dbReference type="PANTHER" id="PTHR46481:SF10">
    <property type="entry name" value="ZINC FINGER BED DOMAIN-CONTAINING PROTEIN 39"/>
    <property type="match status" value="1"/>
</dbReference>
<dbReference type="InterPro" id="IPR052035">
    <property type="entry name" value="ZnF_BED_domain_contain"/>
</dbReference>
<reference evidence="6" key="1">
    <citation type="submission" date="2017-05" db="UniProtKB">
        <authorList>
            <consortium name="EnsemblMetazoa"/>
        </authorList>
    </citation>
    <scope>IDENTIFICATION</scope>
</reference>
<evidence type="ECO:0000256" key="5">
    <source>
        <dbReference type="ARBA" id="ARBA00023242"/>
    </source>
</evidence>
<comment type="subcellular location">
    <subcellularLocation>
        <location evidence="1">Nucleus</location>
    </subcellularLocation>
</comment>
<evidence type="ECO:0000256" key="3">
    <source>
        <dbReference type="ARBA" id="ARBA00022771"/>
    </source>
</evidence>
<dbReference type="SUPFAM" id="SSF140996">
    <property type="entry name" value="Hermes dimerisation domain"/>
    <property type="match status" value="1"/>
</dbReference>
<sequence length="147" mass="17374">MDKWYKWIVEPSKKYGTNHPRQLLVTEELVCLIAEDLLPMSLVTSKRFKSFVHSLDPQYQLPSRKHLSTVLLTKKYCEIRAKVLHLLQNASSINLTMDLWTNRQMRLFVGITGHYISNNWQMESVMLCCDCMTTRHTAENNTCFWYK</sequence>
<keyword evidence="3" id="KW-0863">Zinc-finger</keyword>
<dbReference type="OMA" id="LWTNRQM"/>
<evidence type="ECO:0000256" key="4">
    <source>
        <dbReference type="ARBA" id="ARBA00022833"/>
    </source>
</evidence>
<dbReference type="InParanoid" id="A0A1X7VMZ3"/>
<keyword evidence="4" id="KW-0862">Zinc</keyword>
<dbReference type="AlphaFoldDB" id="A0A1X7VMZ3"/>
<organism evidence="6">
    <name type="scientific">Amphimedon queenslandica</name>
    <name type="common">Sponge</name>
    <dbReference type="NCBI Taxonomy" id="400682"/>
    <lineage>
        <taxon>Eukaryota</taxon>
        <taxon>Metazoa</taxon>
        <taxon>Porifera</taxon>
        <taxon>Demospongiae</taxon>
        <taxon>Heteroscleromorpha</taxon>
        <taxon>Haplosclerida</taxon>
        <taxon>Niphatidae</taxon>
        <taxon>Amphimedon</taxon>
    </lineage>
</organism>
<dbReference type="OrthoDB" id="10046233at2759"/>
<dbReference type="GO" id="GO:0005634">
    <property type="term" value="C:nucleus"/>
    <property type="evidence" value="ECO:0007669"/>
    <property type="project" value="UniProtKB-SubCell"/>
</dbReference>
<keyword evidence="2" id="KW-0479">Metal-binding</keyword>
<keyword evidence="5" id="KW-0539">Nucleus</keyword>
<dbReference type="eggNOG" id="KOG1121">
    <property type="taxonomic scope" value="Eukaryota"/>
</dbReference>
<dbReference type="EnsemblMetazoa" id="Aqu2.1.41766_001">
    <property type="protein sequence ID" value="Aqu2.1.41766_001"/>
    <property type="gene ID" value="Aqu2.1.41766"/>
</dbReference>
<dbReference type="GO" id="GO:0008270">
    <property type="term" value="F:zinc ion binding"/>
    <property type="evidence" value="ECO:0007669"/>
    <property type="project" value="UniProtKB-KW"/>
</dbReference>
<dbReference type="STRING" id="400682.A0A1X7VMZ3"/>
<proteinExistence type="predicted"/>
<protein>
    <recommendedName>
        <fullName evidence="7">HAT C-terminal dimerisation domain-containing protein</fullName>
    </recommendedName>
</protein>
<evidence type="ECO:0000313" key="6">
    <source>
        <dbReference type="EnsemblMetazoa" id="Aqu2.1.41766_001"/>
    </source>
</evidence>
<evidence type="ECO:0008006" key="7">
    <source>
        <dbReference type="Google" id="ProtNLM"/>
    </source>
</evidence>
<evidence type="ECO:0000256" key="1">
    <source>
        <dbReference type="ARBA" id="ARBA00004123"/>
    </source>
</evidence>
<dbReference type="PANTHER" id="PTHR46481">
    <property type="entry name" value="ZINC FINGER BED DOMAIN-CONTAINING PROTEIN 4"/>
    <property type="match status" value="1"/>
</dbReference>
<name>A0A1X7VMZ3_AMPQE</name>
<evidence type="ECO:0000256" key="2">
    <source>
        <dbReference type="ARBA" id="ARBA00022723"/>
    </source>
</evidence>
<accession>A0A1X7VMZ3</accession>